<evidence type="ECO:0000256" key="5">
    <source>
        <dbReference type="ARBA" id="ARBA00023239"/>
    </source>
</evidence>
<evidence type="ECO:0000256" key="8">
    <source>
        <dbReference type="SAM" id="MobiDB-lite"/>
    </source>
</evidence>
<evidence type="ECO:0000256" key="6">
    <source>
        <dbReference type="ARBA" id="ARBA00023316"/>
    </source>
</evidence>
<protein>
    <recommendedName>
        <fullName evidence="7">Endolytic murein transglycosylase</fullName>
        <ecNumber evidence="7">4.2.2.29</ecNumber>
    </recommendedName>
    <alternativeName>
        <fullName evidence="7">Peptidoglycan lytic transglycosylase</fullName>
    </alternativeName>
    <alternativeName>
        <fullName evidence="7">Peptidoglycan polymerization terminase</fullName>
    </alternativeName>
</protein>
<proteinExistence type="inferred from homology"/>
<sequence length="372" mass="42484">MEETNRPKRKRPFLKRKLSIILLIILFIIILITAAGSWYLMNAMGPVKSSEPKEVDIEIEQGYSAAQTAGLLEENNLIHSEVVFRYYLRATSDSSIQAGHYTFSQDMPIRDIAGQLEEGPNAEPGIAFTVPEGVWLEDIASIISDNTPYSEEEVAAELESSDFIADAVEQYSAVTEEIENEEILYPLEGYLFPSTYEFYEEDTELQVILNEMIERTEENMVEYASQIEESDYTVHQLLTIASIVEREAQFDVDRPLIAGVIENRLEADMRLEVDPTVAYAIREHRYMTSLDDLDTESPYNTYRNAGLPPGPISSPGIASIEAVLEPEDTEYIFFYARPDGEVIYNESFEEHQQTQEQYRSEWEDGRQEEEAD</sequence>
<dbReference type="InterPro" id="IPR003770">
    <property type="entry name" value="MLTG-like"/>
</dbReference>
<dbReference type="GO" id="GO:0009252">
    <property type="term" value="P:peptidoglycan biosynthetic process"/>
    <property type="evidence" value="ECO:0007669"/>
    <property type="project" value="UniProtKB-UniRule"/>
</dbReference>
<comment type="similarity">
    <text evidence="7">Belongs to the transglycosylase MltG family.</text>
</comment>
<evidence type="ECO:0000256" key="7">
    <source>
        <dbReference type="HAMAP-Rule" id="MF_02065"/>
    </source>
</evidence>
<feature type="region of interest" description="Disordered" evidence="8">
    <location>
        <begin position="345"/>
        <end position="372"/>
    </location>
</feature>
<evidence type="ECO:0000256" key="3">
    <source>
        <dbReference type="ARBA" id="ARBA00022989"/>
    </source>
</evidence>
<keyword evidence="5 7" id="KW-0456">Lyase</keyword>
<comment type="catalytic activity">
    <reaction evidence="7">
        <text>a peptidoglycan chain = a peptidoglycan chain with N-acetyl-1,6-anhydromuramyl-[peptide] at the reducing end + a peptidoglycan chain with N-acetylglucosamine at the non-reducing end.</text>
        <dbReference type="EC" id="4.2.2.29"/>
    </reaction>
</comment>
<dbReference type="Proteomes" id="UP000285120">
    <property type="component" value="Unassembled WGS sequence"/>
</dbReference>
<dbReference type="GO" id="GO:0005886">
    <property type="term" value="C:plasma membrane"/>
    <property type="evidence" value="ECO:0007669"/>
    <property type="project" value="UniProtKB-SubCell"/>
</dbReference>
<dbReference type="OrthoDB" id="9814591at2"/>
<keyword evidence="3 7" id="KW-1133">Transmembrane helix</keyword>
<keyword evidence="10" id="KW-1185">Reference proteome</keyword>
<dbReference type="NCBIfam" id="TIGR00247">
    <property type="entry name" value="endolytic transglycosylase MltG"/>
    <property type="match status" value="1"/>
</dbReference>
<gene>
    <name evidence="7" type="primary">mltG</name>
    <name evidence="9" type="ORF">ATL39_2279</name>
</gene>
<keyword evidence="4 7" id="KW-0472">Membrane</keyword>
<dbReference type="PANTHER" id="PTHR30518:SF2">
    <property type="entry name" value="ENDOLYTIC MUREIN TRANSGLYCOSYLASE"/>
    <property type="match status" value="1"/>
</dbReference>
<evidence type="ECO:0000313" key="10">
    <source>
        <dbReference type="Proteomes" id="UP000285120"/>
    </source>
</evidence>
<comment type="caution">
    <text evidence="9">The sequence shown here is derived from an EMBL/GenBank/DDBJ whole genome shotgun (WGS) entry which is preliminary data.</text>
</comment>
<comment type="function">
    <text evidence="7">Functions as a peptidoglycan terminase that cleaves nascent peptidoglycan strands endolytically to terminate their elongation.</text>
</comment>
<organism evidence="9 10">
    <name type="scientific">Sinobaca qinghaiensis</name>
    <dbReference type="NCBI Taxonomy" id="342944"/>
    <lineage>
        <taxon>Bacteria</taxon>
        <taxon>Bacillati</taxon>
        <taxon>Bacillota</taxon>
        <taxon>Bacilli</taxon>
        <taxon>Bacillales</taxon>
        <taxon>Sporolactobacillaceae</taxon>
        <taxon>Sinobaca</taxon>
    </lineage>
</organism>
<evidence type="ECO:0000256" key="1">
    <source>
        <dbReference type="ARBA" id="ARBA00022475"/>
    </source>
</evidence>
<dbReference type="RefSeq" id="WP_120193458.1">
    <property type="nucleotide sequence ID" value="NZ_RAPK01000009.1"/>
</dbReference>
<evidence type="ECO:0000256" key="4">
    <source>
        <dbReference type="ARBA" id="ARBA00023136"/>
    </source>
</evidence>
<feature type="compositionally biased region" description="Basic and acidic residues" evidence="8">
    <location>
        <begin position="348"/>
        <end position="365"/>
    </location>
</feature>
<reference evidence="9 10" key="1">
    <citation type="submission" date="2018-09" db="EMBL/GenBank/DDBJ databases">
        <title>Genomic Encyclopedia of Archaeal and Bacterial Type Strains, Phase II (KMG-II): from individual species to whole genera.</title>
        <authorList>
            <person name="Goeker M."/>
        </authorList>
    </citation>
    <scope>NUCLEOTIDE SEQUENCE [LARGE SCALE GENOMIC DNA]</scope>
    <source>
        <strain evidence="9 10">DSM 17008</strain>
    </source>
</reference>
<accession>A0A419V3H7</accession>
<feature type="transmembrane region" description="Helical" evidence="7">
    <location>
        <begin position="20"/>
        <end position="41"/>
    </location>
</feature>
<evidence type="ECO:0000313" key="9">
    <source>
        <dbReference type="EMBL" id="RKD73077.1"/>
    </source>
</evidence>
<keyword evidence="6 7" id="KW-0961">Cell wall biogenesis/degradation</keyword>
<dbReference type="HAMAP" id="MF_02065">
    <property type="entry name" value="MltG"/>
    <property type="match status" value="1"/>
</dbReference>
<dbReference type="GO" id="GO:0071555">
    <property type="term" value="P:cell wall organization"/>
    <property type="evidence" value="ECO:0007669"/>
    <property type="project" value="UniProtKB-KW"/>
</dbReference>
<dbReference type="AlphaFoldDB" id="A0A419V3H7"/>
<comment type="subcellular location">
    <subcellularLocation>
        <location evidence="7">Cell membrane</location>
        <topology evidence="7">Single-pass membrane protein</topology>
    </subcellularLocation>
</comment>
<dbReference type="EMBL" id="RAPK01000009">
    <property type="protein sequence ID" value="RKD73077.1"/>
    <property type="molecule type" value="Genomic_DNA"/>
</dbReference>
<evidence type="ECO:0000256" key="2">
    <source>
        <dbReference type="ARBA" id="ARBA00022692"/>
    </source>
</evidence>
<name>A0A419V3H7_9BACL</name>
<keyword evidence="1 7" id="KW-1003">Cell membrane</keyword>
<dbReference type="EC" id="4.2.2.29" evidence="7"/>
<dbReference type="Pfam" id="PF02618">
    <property type="entry name" value="YceG"/>
    <property type="match status" value="1"/>
</dbReference>
<dbReference type="CDD" id="cd08010">
    <property type="entry name" value="MltG_like"/>
    <property type="match status" value="1"/>
</dbReference>
<feature type="site" description="Important for catalytic activity" evidence="7">
    <location>
        <position position="247"/>
    </location>
</feature>
<dbReference type="GO" id="GO:0008932">
    <property type="term" value="F:lytic endotransglycosylase activity"/>
    <property type="evidence" value="ECO:0007669"/>
    <property type="project" value="UniProtKB-UniRule"/>
</dbReference>
<dbReference type="PANTHER" id="PTHR30518">
    <property type="entry name" value="ENDOLYTIC MUREIN TRANSGLYCOSYLASE"/>
    <property type="match status" value="1"/>
</dbReference>
<keyword evidence="2 7" id="KW-0812">Transmembrane</keyword>
<dbReference type="Gene3D" id="3.30.1490.480">
    <property type="entry name" value="Endolytic murein transglycosylase"/>
    <property type="match status" value="1"/>
</dbReference>